<comment type="caution">
    <text evidence="2">The sequence shown here is derived from an EMBL/GenBank/DDBJ whole genome shotgun (WGS) entry which is preliminary data.</text>
</comment>
<accession>A0ABU9E7W7</accession>
<organism evidence="2 3">
    <name type="scientific">Gaopeijia maritima</name>
    <dbReference type="NCBI Taxonomy" id="3119007"/>
    <lineage>
        <taxon>Bacteria</taxon>
        <taxon>Pseudomonadati</taxon>
        <taxon>Gemmatimonadota</taxon>
        <taxon>Longimicrobiia</taxon>
        <taxon>Gaopeijiales</taxon>
        <taxon>Gaopeijiaceae</taxon>
        <taxon>Gaopeijia</taxon>
    </lineage>
</organism>
<dbReference type="InterPro" id="IPR029056">
    <property type="entry name" value="Ribokinase-like"/>
</dbReference>
<gene>
    <name evidence="2" type="ORF">WI372_06400</name>
</gene>
<dbReference type="SUPFAM" id="SSF53613">
    <property type="entry name" value="Ribokinase-like"/>
    <property type="match status" value="1"/>
</dbReference>
<keyword evidence="3" id="KW-1185">Reference proteome</keyword>
<feature type="region of interest" description="Disordered" evidence="1">
    <location>
        <begin position="269"/>
        <end position="288"/>
    </location>
</feature>
<dbReference type="Gene3D" id="3.40.1190.20">
    <property type="match status" value="1"/>
</dbReference>
<protein>
    <submittedName>
        <fullName evidence="2">Carbohydrate kinase family protein</fullName>
    </submittedName>
</protein>
<reference evidence="2 3" key="1">
    <citation type="submission" date="2024-02" db="EMBL/GenBank/DDBJ databases">
        <title>A novel Gemmatimonadota bacterium.</title>
        <authorList>
            <person name="Du Z.-J."/>
            <person name="Ye Y.-Q."/>
        </authorList>
    </citation>
    <scope>NUCLEOTIDE SEQUENCE [LARGE SCALE GENOMIC DNA]</scope>
    <source>
        <strain evidence="2 3">DH-20</strain>
    </source>
</reference>
<name>A0ABU9E7W7_9BACT</name>
<proteinExistence type="predicted"/>
<evidence type="ECO:0000256" key="1">
    <source>
        <dbReference type="SAM" id="MobiDB-lite"/>
    </source>
</evidence>
<keyword evidence="2" id="KW-0418">Kinase</keyword>
<dbReference type="GO" id="GO:0016301">
    <property type="term" value="F:kinase activity"/>
    <property type="evidence" value="ECO:0007669"/>
    <property type="project" value="UniProtKB-KW"/>
</dbReference>
<dbReference type="RefSeq" id="WP_405284433.1">
    <property type="nucleotide sequence ID" value="NZ_CP144380.1"/>
</dbReference>
<dbReference type="EMBL" id="JBBHLI010000003">
    <property type="protein sequence ID" value="MEK9500601.1"/>
    <property type="molecule type" value="Genomic_DNA"/>
</dbReference>
<evidence type="ECO:0000313" key="2">
    <source>
        <dbReference type="EMBL" id="MEK9500601.1"/>
    </source>
</evidence>
<sequence length="345" mass="37656">MNTENPSPAFARQPEHPRPRRLGVIGTLVWDTIHARDGREVPVQEWGGMAYALSALAAALPDDWEVVPIVKVGRDLSEQALRYLRELPRIDVDSGVRTVPEPNNRVDLRYVARDRRTEQLSGGVPPWLWTELAPIVRSCDALYVNFISGFELTLDTARALRSGFEGPTYADLHSLFMGVGREGLRVPRELPSWGGWLRCFDAVQMNEVEFDLLGRAWGDPWHLAAEAVGAELKLITVTLGERGAAWVAGPAFTPDPGRWPATRHAVGVAGASHSGRAERPDGPLDGDPTGCGDVWGATFFARLLAGDGLDDALAGANLFAGRNVLHRGARGLHHHLLGQLSQSDR</sequence>
<dbReference type="Proteomes" id="UP001484239">
    <property type="component" value="Unassembled WGS sequence"/>
</dbReference>
<evidence type="ECO:0000313" key="3">
    <source>
        <dbReference type="Proteomes" id="UP001484239"/>
    </source>
</evidence>
<keyword evidence="2" id="KW-0808">Transferase</keyword>